<name>A0A0H3HRB2_BURP2</name>
<evidence type="ECO:0000256" key="4">
    <source>
        <dbReference type="ARBA" id="ARBA00022840"/>
    </source>
</evidence>
<dbReference type="KEGG" id="bpz:BP1026B_II0195"/>
<dbReference type="InterPro" id="IPR041546">
    <property type="entry name" value="ClpA/ClpB_AAA_lid"/>
</dbReference>
<dbReference type="SMART" id="SM00382">
    <property type="entry name" value="AAA"/>
    <property type="match status" value="2"/>
</dbReference>
<dbReference type="PATRIC" id="fig|884204.3.peg.4301"/>
<dbReference type="InterPro" id="IPR036628">
    <property type="entry name" value="Clp_N_dom_sf"/>
</dbReference>
<dbReference type="GO" id="GO:0005524">
    <property type="term" value="F:ATP binding"/>
    <property type="evidence" value="ECO:0007669"/>
    <property type="project" value="UniProtKB-KW"/>
</dbReference>
<sequence length="979" mass="104325">MAISRQALFGKLGATLFRAIESATVFCKLRGNPYVELVHWLQQLLQQSDSDLHRIVRHAGIERDALDRDIARALAALPAGAGSISDFSHHVETAIERAWVLATLRFGDRRIRGAWLVAALVDTPELRRVLLSISPAFARIPHDDALDDVLPAWTAGSPEAADAPYDHVDSAPASPGEPSGATRAAPNGSPLERYCTDLTARARDGDIDPVIGRELEIRTMTDVLLRRRQNNPLLTGEAGVGKTAVVEGLALAIANGDVPPKLADVRLMSVDVGALLAGAGMKGEFEARLKGVLEAAAKSVAPVILFVDEIHTLIGAGGQAGTGDAANLLKPALARGTIRTIGATTWAEYKRHIEKDPALTRRFQVLQVPEPEEPAAVHMVRGVARAFARHHRVTVRDEAIRAAVALSHRYIPSRHLPDKAISLLDTACARVALSQHAAPGELQHVRQRLLAARAERDLLEQEARIGLDAGQSLAAVRERIEALAAEEAAVDARWKAQADAARALLAAREAALAECHRESCAETRAGSLSESRAESRTETRARSHIDSSACAHSDVPAEMHAGSHAGSRAATRPDTHAEAHAAPASPPPAADTPHAGAAPGLRELERVLAAAQGDAPLVFPEVDETIVAQIVADWTGIPVGRMMTDEVAAVRALPATLEARVIGQPDALRQIGERVQTARAGLADPKKPLGVFLLAGPSGVGKTETALALAEALYGGEQSLITINMSEYQEAHTVSGLKGAPPGYVGYGEGGVLTEAVRRRPYSVVLLDEIEKAHRDVHELFFQVFDKGYMEDGDGRYIDFRNTTILLTSNVGAELSASLCADASLAPDAAALRDALMPELLKVFPAAFLGRVSVVPYRPLEARALARIVRLHLDRVVARMAERHRIALAYDDAVVDYVVGRCLVQETGARLLIGFIEQHVLPRLSALWLDAFPSKAALARIDIGVADAAAPAARALVFRPGQASRAGPPNAPLTAVQAG</sequence>
<dbReference type="Gene3D" id="1.10.1780.10">
    <property type="entry name" value="Clp, N-terminal domain"/>
    <property type="match status" value="1"/>
</dbReference>
<dbReference type="Gene3D" id="3.40.50.300">
    <property type="entry name" value="P-loop containing nucleotide triphosphate hydrolases"/>
    <property type="match status" value="3"/>
</dbReference>
<dbReference type="PANTHER" id="PTHR11638:SF184">
    <property type="entry name" value="ATPASE WITH CHAPERONE ACTIVITY"/>
    <property type="match status" value="1"/>
</dbReference>
<dbReference type="InterPro" id="IPR050130">
    <property type="entry name" value="ClpA_ClpB"/>
</dbReference>
<dbReference type="PROSITE" id="PS51903">
    <property type="entry name" value="CLP_R"/>
    <property type="match status" value="1"/>
</dbReference>
<dbReference type="Pfam" id="PF10431">
    <property type="entry name" value="ClpB_D2-small"/>
    <property type="match status" value="1"/>
</dbReference>
<keyword evidence="4" id="KW-0067">ATP-binding</keyword>
<dbReference type="SMART" id="SM01086">
    <property type="entry name" value="ClpB_D2-small"/>
    <property type="match status" value="1"/>
</dbReference>
<dbReference type="SUPFAM" id="SSF81923">
    <property type="entry name" value="Double Clp-N motif"/>
    <property type="match status" value="1"/>
</dbReference>
<dbReference type="GO" id="GO:0005737">
    <property type="term" value="C:cytoplasm"/>
    <property type="evidence" value="ECO:0007669"/>
    <property type="project" value="TreeGrafter"/>
</dbReference>
<dbReference type="InterPro" id="IPR004176">
    <property type="entry name" value="Clp_R_N"/>
</dbReference>
<dbReference type="GO" id="GO:0034605">
    <property type="term" value="P:cellular response to heat"/>
    <property type="evidence" value="ECO:0007669"/>
    <property type="project" value="TreeGrafter"/>
</dbReference>
<evidence type="ECO:0000256" key="1">
    <source>
        <dbReference type="ARBA" id="ARBA00008675"/>
    </source>
</evidence>
<dbReference type="Proteomes" id="UP000010087">
    <property type="component" value="Chromosome 2"/>
</dbReference>
<dbReference type="NCBIfam" id="TIGR03345">
    <property type="entry name" value="VI_ClpV1"/>
    <property type="match status" value="1"/>
</dbReference>
<dbReference type="EMBL" id="CP002834">
    <property type="protein sequence ID" value="AFI68476.1"/>
    <property type="molecule type" value="Genomic_DNA"/>
</dbReference>
<evidence type="ECO:0000256" key="6">
    <source>
        <dbReference type="ARBA" id="ARBA00025613"/>
    </source>
</evidence>
<dbReference type="SUPFAM" id="SSF52540">
    <property type="entry name" value="P-loop containing nucleoside triphosphate hydrolases"/>
    <property type="match status" value="2"/>
</dbReference>
<keyword evidence="2 7" id="KW-0677">Repeat</keyword>
<dbReference type="InterPro" id="IPR019489">
    <property type="entry name" value="Clp_ATPase_C"/>
</dbReference>
<dbReference type="PANTHER" id="PTHR11638">
    <property type="entry name" value="ATP-DEPENDENT CLP PROTEASE"/>
    <property type="match status" value="1"/>
</dbReference>
<dbReference type="Pfam" id="PF02861">
    <property type="entry name" value="Clp_N"/>
    <property type="match status" value="1"/>
</dbReference>
<dbReference type="InterPro" id="IPR018368">
    <property type="entry name" value="ClpA/B_CS1"/>
</dbReference>
<protein>
    <submittedName>
        <fullName evidence="10">Type VI secretion system</fullName>
    </submittedName>
</protein>
<evidence type="ECO:0000256" key="8">
    <source>
        <dbReference type="SAM" id="MobiDB-lite"/>
    </source>
</evidence>
<dbReference type="CDD" id="cd19499">
    <property type="entry name" value="RecA-like_ClpB_Hsp104-like"/>
    <property type="match status" value="1"/>
</dbReference>
<comment type="function">
    <text evidence="6">Part of a stress-induced multi-chaperone system, it is involved in the recovery of the cell from heat-induced damage, in cooperation with DnaK, DnaJ and GrpE. Acts before DnaK, in the processing of protein aggregates. Protein binding stimulates the ATPase activity; ATP hydrolysis unfolds the denatured protein aggregates, which probably helps expose new hydrophobic binding sites on the surface of ClpB-bound aggregates, contributing to the solubilization and refolding of denatured protein aggregates by DnaK.</text>
</comment>
<dbReference type="InterPro" id="IPR003593">
    <property type="entry name" value="AAA+_ATPase"/>
</dbReference>
<evidence type="ECO:0000313" key="10">
    <source>
        <dbReference type="EMBL" id="AFI68476.1"/>
    </source>
</evidence>
<comment type="similarity">
    <text evidence="1">Belongs to the ClpA/ClpB family.</text>
</comment>
<evidence type="ECO:0000313" key="11">
    <source>
        <dbReference type="Proteomes" id="UP000010087"/>
    </source>
</evidence>
<evidence type="ECO:0000256" key="7">
    <source>
        <dbReference type="PROSITE-ProRule" id="PRU01251"/>
    </source>
</evidence>
<dbReference type="AlphaFoldDB" id="A0A0H3HRB2"/>
<dbReference type="Pfam" id="PF07724">
    <property type="entry name" value="AAA_2"/>
    <property type="match status" value="1"/>
</dbReference>
<keyword evidence="3" id="KW-0547">Nucleotide-binding</keyword>
<reference evidence="10 11" key="1">
    <citation type="journal article" date="2012" name="PLoS ONE">
        <title>Evolution of Burkholderia pseudomallei in recurrent melioidosis.</title>
        <authorList>
            <person name="Hayden H.S."/>
            <person name="Lim R."/>
            <person name="Brittnacher M.J."/>
            <person name="Sims E.H."/>
            <person name="Ramage E.R."/>
            <person name="Fong C."/>
            <person name="Wu Z."/>
            <person name="Crist E."/>
            <person name="Chang J."/>
            <person name="Zhou Y."/>
            <person name="Radey M."/>
            <person name="Rohmer L."/>
            <person name="Haugen E."/>
            <person name="Gillett W."/>
            <person name="Wuthiekanun V."/>
            <person name="Peacock S.J."/>
            <person name="Kaul R."/>
            <person name="Miller S.I."/>
            <person name="Manoil C."/>
            <person name="Jacobs M.A."/>
        </authorList>
    </citation>
    <scope>NUCLEOTIDE SEQUENCE [LARGE SCALE GENOMIC DNA]</scope>
    <source>
        <strain evidence="10 11">1026b</strain>
    </source>
</reference>
<feature type="compositionally biased region" description="Basic and acidic residues" evidence="8">
    <location>
        <begin position="531"/>
        <end position="545"/>
    </location>
</feature>
<dbReference type="GO" id="GO:0016887">
    <property type="term" value="F:ATP hydrolysis activity"/>
    <property type="evidence" value="ECO:0007669"/>
    <property type="project" value="InterPro"/>
</dbReference>
<evidence type="ECO:0000256" key="2">
    <source>
        <dbReference type="ARBA" id="ARBA00022737"/>
    </source>
</evidence>
<dbReference type="Gene3D" id="1.10.8.60">
    <property type="match status" value="1"/>
</dbReference>
<dbReference type="InterPro" id="IPR001270">
    <property type="entry name" value="ClpA/B"/>
</dbReference>
<dbReference type="CDD" id="cd00009">
    <property type="entry name" value="AAA"/>
    <property type="match status" value="1"/>
</dbReference>
<dbReference type="PRINTS" id="PR00300">
    <property type="entry name" value="CLPPROTEASEA"/>
</dbReference>
<dbReference type="RefSeq" id="WP_004553105.1">
    <property type="nucleotide sequence ID" value="NC_017832.1"/>
</dbReference>
<dbReference type="PROSITE" id="PS00870">
    <property type="entry name" value="CLPAB_1"/>
    <property type="match status" value="1"/>
</dbReference>
<dbReference type="InterPro" id="IPR027417">
    <property type="entry name" value="P-loop_NTPase"/>
</dbReference>
<dbReference type="Pfam" id="PF00004">
    <property type="entry name" value="AAA"/>
    <property type="match status" value="1"/>
</dbReference>
<accession>A0A0H3HRB2</accession>
<feature type="domain" description="Clp R" evidence="9">
    <location>
        <begin position="9"/>
        <end position="152"/>
    </location>
</feature>
<keyword evidence="5" id="KW-0143">Chaperone</keyword>
<organism evidence="10 11">
    <name type="scientific">Burkholderia pseudomallei (strain 1026b)</name>
    <dbReference type="NCBI Taxonomy" id="884204"/>
    <lineage>
        <taxon>Bacteria</taxon>
        <taxon>Pseudomonadati</taxon>
        <taxon>Pseudomonadota</taxon>
        <taxon>Betaproteobacteria</taxon>
        <taxon>Burkholderiales</taxon>
        <taxon>Burkholderiaceae</taxon>
        <taxon>Burkholderia</taxon>
        <taxon>pseudomallei group</taxon>
    </lineage>
</organism>
<gene>
    <name evidence="10" type="primary">clpV-3</name>
    <name evidence="10" type="ordered locus">BP1026B_II0195</name>
</gene>
<dbReference type="InterPro" id="IPR017729">
    <property type="entry name" value="ATPase_T6SS_ClpV1"/>
</dbReference>
<feature type="region of interest" description="Disordered" evidence="8">
    <location>
        <begin position="518"/>
        <end position="597"/>
    </location>
</feature>
<evidence type="ECO:0000256" key="3">
    <source>
        <dbReference type="ARBA" id="ARBA00022741"/>
    </source>
</evidence>
<dbReference type="Pfam" id="PF17871">
    <property type="entry name" value="AAA_lid_9"/>
    <property type="match status" value="1"/>
</dbReference>
<dbReference type="InterPro" id="IPR003959">
    <property type="entry name" value="ATPase_AAA_core"/>
</dbReference>
<feature type="region of interest" description="Disordered" evidence="8">
    <location>
        <begin position="161"/>
        <end position="192"/>
    </location>
</feature>
<evidence type="ECO:0000256" key="5">
    <source>
        <dbReference type="ARBA" id="ARBA00023186"/>
    </source>
</evidence>
<evidence type="ECO:0000259" key="9">
    <source>
        <dbReference type="PROSITE" id="PS51903"/>
    </source>
</evidence>
<proteinExistence type="inferred from homology"/>